<name>A0A938YUR1_9ARCH</name>
<evidence type="ECO:0000313" key="2">
    <source>
        <dbReference type="Proteomes" id="UP000809243"/>
    </source>
</evidence>
<evidence type="ECO:0000313" key="1">
    <source>
        <dbReference type="EMBL" id="MBN2067499.1"/>
    </source>
</evidence>
<gene>
    <name evidence="1" type="ORF">JW744_03455</name>
</gene>
<dbReference type="PANTHER" id="PTHR38075">
    <property type="entry name" value="DUF4139 DOMAIN-CONTAINING PROTEIN"/>
    <property type="match status" value="1"/>
</dbReference>
<proteinExistence type="predicted"/>
<organism evidence="1 2">
    <name type="scientific">Candidatus Iainarchaeum sp</name>
    <dbReference type="NCBI Taxonomy" id="3101447"/>
    <lineage>
        <taxon>Archaea</taxon>
        <taxon>Candidatus Iainarchaeota</taxon>
        <taxon>Candidatus Iainarchaeia</taxon>
        <taxon>Candidatus Iainarchaeales</taxon>
        <taxon>Candidatus Iainarchaeaceae</taxon>
        <taxon>Candidatus Iainarchaeum</taxon>
    </lineage>
</organism>
<protein>
    <submittedName>
        <fullName evidence="1">DUF4139 domain-containing protein</fullName>
    </submittedName>
</protein>
<dbReference type="AlphaFoldDB" id="A0A938YUR1"/>
<dbReference type="EMBL" id="JAFGDB010000058">
    <property type="protein sequence ID" value="MBN2067499.1"/>
    <property type="molecule type" value="Genomic_DNA"/>
</dbReference>
<dbReference type="Proteomes" id="UP000809243">
    <property type="component" value="Unassembled WGS sequence"/>
</dbReference>
<sequence>MNKIMYAVGILALLAIVSAVLLTEQPQAGGPDLGTGRRVDVPSINIKEVSHVVTSEKPEAVLAQFAAEESSTEKKGTELTIYNQNFALVKEVRPLFLKAGLNLVKYQDVAAQIDPTSVLFQDMQHPDTFVVEQNYEYDLVSKAKLLQKYLDKEITVSVREGEQTKEYTGTLLSYTDGIMLQTSEGVVAVSADKIVFPELPENLWVKPTLLWKLYATQEGSRETQTTYLTDGIQWHSEYIAKVNAEDTRMDFTGWVSIDNQSGTSYPETRLKLVAGDVHRVYESKYREEYGYDMVSGAPAPEQFAEEGLFEYHMYTLGRETDVMNSQVKQISLLSSENVPVKKVFYYDGASQGTKVQTKLNFKNSEEQGMGLPLPKGKVRVYKADSGGQLQFVGEDLIDHTAKEEEVNLYLGDAFDIVGERTQTESTNISRGYYRHSYEIELRNHKDVEAEVVVHEYVGSSWKITKSSDPFEQKSSSAIEFTVKVPANGSKTVTYTVEHRYYW</sequence>
<accession>A0A938YUR1</accession>
<reference evidence="1" key="1">
    <citation type="submission" date="2021-01" db="EMBL/GenBank/DDBJ databases">
        <title>Active Sulfur Cycling in an Early Earth Analoge.</title>
        <authorList>
            <person name="Hahn C.R."/>
            <person name="Youssef N.H."/>
            <person name="Elshahed M."/>
        </authorList>
    </citation>
    <scope>NUCLEOTIDE SEQUENCE</scope>
    <source>
        <strain evidence="1">Zod_Metabat.1151</strain>
    </source>
</reference>
<comment type="caution">
    <text evidence="1">The sequence shown here is derived from an EMBL/GenBank/DDBJ whole genome shotgun (WGS) entry which is preliminary data.</text>
</comment>
<dbReference type="PANTHER" id="PTHR38075:SF1">
    <property type="entry name" value="DUF4139 DOMAIN-CONTAINING PROTEIN"/>
    <property type="match status" value="1"/>
</dbReference>